<gene>
    <name evidence="5" type="primary">LOC118427546</name>
</gene>
<reference evidence="5" key="1">
    <citation type="journal article" date="2016" name="Genome Biol. Evol.">
        <title>Conserved non-coding elements in the most distant genera of cephalochordates: the Goldilocks principle.</title>
        <authorList>
            <person name="Yue J.X."/>
            <person name="Kozmikova I."/>
            <person name="Ono H."/>
            <person name="Nossa C.W."/>
            <person name="Kozmik Z."/>
            <person name="Putnam N.H."/>
            <person name="Yu J.K."/>
            <person name="Holland L.Z."/>
        </authorList>
    </citation>
    <scope>NUCLEOTIDE SEQUENCE</scope>
</reference>
<dbReference type="Gene3D" id="6.10.250.1080">
    <property type="match status" value="1"/>
</dbReference>
<keyword evidence="3" id="KW-0732">Signal</keyword>
<dbReference type="KEGG" id="bfo:118427546"/>
<keyword evidence="4" id="KW-1185">Reference proteome</keyword>
<dbReference type="GeneID" id="118427546"/>
<evidence type="ECO:0000256" key="1">
    <source>
        <dbReference type="SAM" id="Coils"/>
    </source>
</evidence>
<organism evidence="4 5">
    <name type="scientific">Branchiostoma floridae</name>
    <name type="common">Florida lancelet</name>
    <name type="synonym">Amphioxus</name>
    <dbReference type="NCBI Taxonomy" id="7739"/>
    <lineage>
        <taxon>Eukaryota</taxon>
        <taxon>Metazoa</taxon>
        <taxon>Chordata</taxon>
        <taxon>Cephalochordata</taxon>
        <taxon>Leptocardii</taxon>
        <taxon>Amphioxiformes</taxon>
        <taxon>Branchiostomatidae</taxon>
        <taxon>Branchiostoma</taxon>
    </lineage>
</organism>
<dbReference type="Proteomes" id="UP000001554">
    <property type="component" value="Chromosome 12"/>
</dbReference>
<dbReference type="OMA" id="IFHHAND"/>
<reference evidence="5" key="3">
    <citation type="submission" date="2025-08" db="UniProtKB">
        <authorList>
            <consortium name="RefSeq"/>
        </authorList>
    </citation>
    <scope>IDENTIFICATION</scope>
</reference>
<evidence type="ECO:0000313" key="5">
    <source>
        <dbReference type="RefSeq" id="XP_035693276.1"/>
    </source>
</evidence>
<feature type="signal peptide" evidence="3">
    <location>
        <begin position="1"/>
        <end position="20"/>
    </location>
</feature>
<evidence type="ECO:0000256" key="3">
    <source>
        <dbReference type="SAM" id="SignalP"/>
    </source>
</evidence>
<name>A0A9J7N6I5_BRAFL</name>
<feature type="coiled-coil region" evidence="1">
    <location>
        <begin position="258"/>
        <end position="285"/>
    </location>
</feature>
<evidence type="ECO:0000256" key="2">
    <source>
        <dbReference type="SAM" id="MobiDB-lite"/>
    </source>
</evidence>
<sequence length="525" mass="59893">MAGQLVFLVMCLSLETTAWAHRFTTPSDPSTLHNKVAMLENHYEELQKKFRIQTNVFEAQNHKLKSQLRSQAGKIRDLQDRNDRLEKEQQQMLKTFSDLSATLFKSKWSGQSAVQEILTTTPLIPRASANGWSLDHIIQNQTRKIDQLETENKMLRDVVNRLQEKGSSMEAMLIENSALIAQLHVNDRPGVQKDPSRRDVSIGSLGKLVASQSDEIRTLRRSFHDVNETLSLQRRRLTSLGDLFQGQGMVISKQASVLESLRKTAKELEAVAEKQGAEVGQTQREMETTKRNMRIMDRQVRELDLKHSMVTTQLGWKYNQLKNMVPGGEKLPPLAIEKAQRTNSLLSPSSSSSSSAFSTSDNEVSTHDMQDLSSHLQNHIKETRLLPEKLSNLDRTVRGHNIFITEFQRRETEVYKMLAEHEKIISQVMQTADAIQQYIAIYMTSQAIGPELRQEWEDRYGLLTGAITDVTNELKDLKAAVEPKMEKVRGITAVQRSVDDMEYKVTDLEDKVRNIQYTLATLPRH</sequence>
<feature type="compositionally biased region" description="Low complexity" evidence="2">
    <location>
        <begin position="344"/>
        <end position="360"/>
    </location>
</feature>
<feature type="coiled-coil region" evidence="1">
    <location>
        <begin position="138"/>
        <end position="165"/>
    </location>
</feature>
<dbReference type="OrthoDB" id="10001050at2759"/>
<evidence type="ECO:0000313" key="4">
    <source>
        <dbReference type="Proteomes" id="UP000001554"/>
    </source>
</evidence>
<dbReference type="RefSeq" id="XP_035693276.1">
    <property type="nucleotide sequence ID" value="XM_035837383.1"/>
</dbReference>
<protein>
    <submittedName>
        <fullName evidence="5">Uveal autoantigen with coiled-coil domains and ankyrin repeats protein-like</fullName>
    </submittedName>
</protein>
<accession>A0A9J7N6I5</accession>
<feature type="chain" id="PRO_5039935054" evidence="3">
    <location>
        <begin position="21"/>
        <end position="525"/>
    </location>
</feature>
<feature type="region of interest" description="Disordered" evidence="2">
    <location>
        <begin position="340"/>
        <end position="373"/>
    </location>
</feature>
<feature type="coiled-coil region" evidence="1">
    <location>
        <begin position="61"/>
        <end position="95"/>
    </location>
</feature>
<dbReference type="AlphaFoldDB" id="A0A9J7N6I5"/>
<reference evidence="4" key="2">
    <citation type="journal article" date="2020" name="Nat. Ecol. Evol.">
        <title>Deeply conserved synteny resolves early events in vertebrate evolution.</title>
        <authorList>
            <person name="Simakov O."/>
            <person name="Marletaz F."/>
            <person name="Yue J.X."/>
            <person name="O'Connell B."/>
            <person name="Jenkins J."/>
            <person name="Brandt A."/>
            <person name="Calef R."/>
            <person name="Tung C.H."/>
            <person name="Huang T.K."/>
            <person name="Schmutz J."/>
            <person name="Satoh N."/>
            <person name="Yu J.K."/>
            <person name="Putnam N.H."/>
            <person name="Green R.E."/>
            <person name="Rokhsar D.S."/>
        </authorList>
    </citation>
    <scope>NUCLEOTIDE SEQUENCE [LARGE SCALE GENOMIC DNA]</scope>
    <source>
        <strain evidence="4">S238N-H82</strain>
    </source>
</reference>
<keyword evidence="1" id="KW-0175">Coiled coil</keyword>
<proteinExistence type="predicted"/>